<proteinExistence type="predicted"/>
<feature type="transmembrane region" description="Helical" evidence="2">
    <location>
        <begin position="32"/>
        <end position="49"/>
    </location>
</feature>
<keyword evidence="2" id="KW-0812">Transmembrane</keyword>
<evidence type="ECO:0000313" key="4">
    <source>
        <dbReference type="Proteomes" id="UP001060330"/>
    </source>
</evidence>
<dbReference type="EMBL" id="CP103216">
    <property type="protein sequence ID" value="UVR58487.1"/>
    <property type="molecule type" value="Genomic_DNA"/>
</dbReference>
<accession>A0AAQ2NJ72</accession>
<protein>
    <recommendedName>
        <fullName evidence="5">Transmembrane protein</fullName>
    </recommendedName>
</protein>
<evidence type="ECO:0000256" key="2">
    <source>
        <dbReference type="SAM" id="Phobius"/>
    </source>
</evidence>
<dbReference type="RefSeq" id="WP_155267956.1">
    <property type="nucleotide sequence ID" value="NZ_CABKOU010000002.1"/>
</dbReference>
<feature type="transmembrane region" description="Helical" evidence="2">
    <location>
        <begin position="55"/>
        <end position="72"/>
    </location>
</feature>
<dbReference type="Proteomes" id="UP001060330">
    <property type="component" value="Chromosome"/>
</dbReference>
<reference evidence="3" key="1">
    <citation type="submission" date="2022-08" db="EMBL/GenBank/DDBJ databases">
        <title>Genome Sequencing of Bacteroides fragilis Group Isolates with Nanopore Technology.</title>
        <authorList>
            <person name="Tisza M.J."/>
            <person name="Smith D."/>
            <person name="Dekker J.P."/>
        </authorList>
    </citation>
    <scope>NUCLEOTIDE SEQUENCE</scope>
    <source>
        <strain evidence="3">BFG-70</strain>
    </source>
</reference>
<sequence length="123" mass="14218">MDVISFVAIILLIALLPHFIIGWAASSKMRSFGGWTFLSFIICNLSGFLEYVFGTWGIFTLIIFIALLIMALQPSDAYRRKEIFEEEKLRANMREEQERLKEKDNAPLIHNSTGKTINDLYRK</sequence>
<evidence type="ECO:0008006" key="5">
    <source>
        <dbReference type="Google" id="ProtNLM"/>
    </source>
</evidence>
<organism evidence="3 4">
    <name type="scientific">Bacteroides fragilis</name>
    <dbReference type="NCBI Taxonomy" id="817"/>
    <lineage>
        <taxon>Bacteria</taxon>
        <taxon>Pseudomonadati</taxon>
        <taxon>Bacteroidota</taxon>
        <taxon>Bacteroidia</taxon>
        <taxon>Bacteroidales</taxon>
        <taxon>Bacteroidaceae</taxon>
        <taxon>Bacteroides</taxon>
    </lineage>
</organism>
<name>A0AAQ2NJ72_BACFG</name>
<feature type="transmembrane region" description="Helical" evidence="2">
    <location>
        <begin position="6"/>
        <end position="25"/>
    </location>
</feature>
<feature type="region of interest" description="Disordered" evidence="1">
    <location>
        <begin position="99"/>
        <end position="123"/>
    </location>
</feature>
<gene>
    <name evidence="3" type="ORF">NXX45_10730</name>
</gene>
<evidence type="ECO:0000256" key="1">
    <source>
        <dbReference type="SAM" id="MobiDB-lite"/>
    </source>
</evidence>
<evidence type="ECO:0000313" key="3">
    <source>
        <dbReference type="EMBL" id="UVR58487.1"/>
    </source>
</evidence>
<keyword evidence="2" id="KW-0472">Membrane</keyword>
<keyword evidence="2" id="KW-1133">Transmembrane helix</keyword>
<dbReference type="AlphaFoldDB" id="A0AAQ2NJ72"/>